<keyword evidence="2" id="KW-0597">Phosphoprotein</keyword>
<evidence type="ECO:0000259" key="4">
    <source>
        <dbReference type="Pfam" id="PF07993"/>
    </source>
</evidence>
<comment type="caution">
    <text evidence="5">The sequence shown here is derived from an EMBL/GenBank/DDBJ whole genome shotgun (WGS) entry which is preliminary data.</text>
</comment>
<accession>A0A8H3FDG8</accession>
<evidence type="ECO:0000313" key="5">
    <source>
        <dbReference type="EMBL" id="CAF9921615.1"/>
    </source>
</evidence>
<dbReference type="InterPro" id="IPR013120">
    <property type="entry name" value="FAR_NAD-bd"/>
</dbReference>
<dbReference type="OrthoDB" id="429813at2759"/>
<dbReference type="Gene3D" id="3.40.50.12780">
    <property type="entry name" value="N-terminal domain of ligase-like"/>
    <property type="match status" value="1"/>
</dbReference>
<proteinExistence type="predicted"/>
<evidence type="ECO:0000313" key="6">
    <source>
        <dbReference type="Proteomes" id="UP000664534"/>
    </source>
</evidence>
<keyword evidence="1" id="KW-0596">Phosphopantetheine</keyword>
<reference evidence="5" key="1">
    <citation type="submission" date="2021-03" db="EMBL/GenBank/DDBJ databases">
        <authorList>
            <person name="Tagirdzhanova G."/>
        </authorList>
    </citation>
    <scope>NUCLEOTIDE SEQUENCE</scope>
</reference>
<protein>
    <submittedName>
        <fullName evidence="5">Uncharacterized protein</fullName>
    </submittedName>
</protein>
<dbReference type="InterPro" id="IPR036291">
    <property type="entry name" value="NAD(P)-bd_dom_sf"/>
</dbReference>
<feature type="domain" description="Thioester reductase (TE)" evidence="4">
    <location>
        <begin position="710"/>
        <end position="947"/>
    </location>
</feature>
<sequence>MNFNLVIPSDDKTTVNGHADPPYGSRLLPHVVDELARSNPNRIYATVPRSADFSQGFLDVTMLQISRAVNDCAYWLEHSIGRSTVFETLAYMGLSDLRYAVVFLAAVKCGYKLLVPSVRNSTWMNISLLEQTMCTKFLYSPELSPKVHDLQTQKKDLRIFAVQSLSGMIQESNNSKHYPYEVDFSDVRLNPVLVLHSSGSTGPPKPIETNHATWAVADNDRNLPIVKGRKNQSWALWNFEGSGGGRYFAAFPPFHLGGFMALVVLPIYSTAATVVLGPADRPPTGRIASEIMERYELRALFCPPSIFEQLVIEPKGLEQAKGLDFLLYAGGPLSTNTGDLLSQVTDVCQFYGFTETGSVTTLIPRREDWASLEWHPSFRVEMQPSEDEAYELVLRRDPSLQGIRGLSCNFPDVEEYHTRDLFRPLPTKPNLWRFHGRLDDIIVLSNGEKFNPSPSEAKIAGHPLLSGAVIVGLGRFQPALLVETRDGVDLPPEAVIEDIWPTVEQANSQAPGHARIIRSMIAVAGATKRFERAGKGTVIRKMSAEKFAPEIEALYSEDNLGGPGPTPVLASTTDLGAIQNYVRASIDLSFSVPELKEDEDLYVLGLDSLKSAEIAGILKAGILKAGILKAGIGASWLSTQTMYANSTIRKLSALIHKRLGPNAVSDEERLDETRITKMESLVHKYTENLPQVSSKKDQSQLKASKLNVVLTGSTGSLGIHLLKSLLDDSTISKIFCLNRSANGREKQEESFARIGLETNLTRVEFIKVSYGEPRLGLSDAQFHELTSAVDIIIHNAWKVDFNHSLESFEPVHIQGVRNLVDWSIHSSRHPRIVFVSSASSVGNWQSVYKDEPVSETPVFNHSVAQEMGYGESKHVSECIFDVASEKSGVPVTILRVGQIAGPVSAAGVWNRDEWFPSMLKTSQSLGFLPSYVPDADWIPVENLAAAILEIAHFAVTRDRSFTYNIVNPRLTAWTSLRDAVVKRLKPEVQFVELSRWIQMLEQIDPNDTAELTAKPAAKILDFYRGFERQGRKGGVTFSTANGIAASETLAGLEPVNTDWMDIWLTQFGY</sequence>
<dbReference type="SUPFAM" id="SSF51735">
    <property type="entry name" value="NAD(P)-binding Rossmann-fold domains"/>
    <property type="match status" value="1"/>
</dbReference>
<dbReference type="InterPro" id="IPR000873">
    <property type="entry name" value="AMP-dep_synth/lig_dom"/>
</dbReference>
<name>A0A8H3FDG8_9LECA</name>
<feature type="domain" description="AMP-dependent synthetase/ligase" evidence="3">
    <location>
        <begin position="61"/>
        <end position="371"/>
    </location>
</feature>
<keyword evidence="6" id="KW-1185">Reference proteome</keyword>
<dbReference type="InterPro" id="IPR042099">
    <property type="entry name" value="ANL_N_sf"/>
</dbReference>
<dbReference type="PANTHER" id="PTHR43439:SF2">
    <property type="entry name" value="ENZYME, PUTATIVE (JCVI)-RELATED"/>
    <property type="match status" value="1"/>
</dbReference>
<dbReference type="SUPFAM" id="SSF56801">
    <property type="entry name" value="Acetyl-CoA synthetase-like"/>
    <property type="match status" value="1"/>
</dbReference>
<dbReference type="EMBL" id="CAJPDT010000028">
    <property type="protein sequence ID" value="CAF9921615.1"/>
    <property type="molecule type" value="Genomic_DNA"/>
</dbReference>
<evidence type="ECO:0000259" key="3">
    <source>
        <dbReference type="Pfam" id="PF00501"/>
    </source>
</evidence>
<dbReference type="InterPro" id="IPR020845">
    <property type="entry name" value="AMP-binding_CS"/>
</dbReference>
<dbReference type="AlphaFoldDB" id="A0A8H3FDG8"/>
<evidence type="ECO:0000256" key="2">
    <source>
        <dbReference type="ARBA" id="ARBA00022553"/>
    </source>
</evidence>
<dbReference type="InterPro" id="IPR051414">
    <property type="entry name" value="Adenylate-forming_Reductase"/>
</dbReference>
<dbReference type="Proteomes" id="UP000664534">
    <property type="component" value="Unassembled WGS sequence"/>
</dbReference>
<gene>
    <name evidence="5" type="ORF">IMSHALPRED_005219</name>
</gene>
<dbReference type="Gene3D" id="3.40.50.720">
    <property type="entry name" value="NAD(P)-binding Rossmann-like Domain"/>
    <property type="match status" value="1"/>
</dbReference>
<dbReference type="Pfam" id="PF00501">
    <property type="entry name" value="AMP-binding"/>
    <property type="match status" value="1"/>
</dbReference>
<organism evidence="5 6">
    <name type="scientific">Imshaugia aleurites</name>
    <dbReference type="NCBI Taxonomy" id="172621"/>
    <lineage>
        <taxon>Eukaryota</taxon>
        <taxon>Fungi</taxon>
        <taxon>Dikarya</taxon>
        <taxon>Ascomycota</taxon>
        <taxon>Pezizomycotina</taxon>
        <taxon>Lecanoromycetes</taxon>
        <taxon>OSLEUM clade</taxon>
        <taxon>Lecanoromycetidae</taxon>
        <taxon>Lecanorales</taxon>
        <taxon>Lecanorineae</taxon>
        <taxon>Parmeliaceae</taxon>
        <taxon>Imshaugia</taxon>
    </lineage>
</organism>
<dbReference type="Pfam" id="PF07993">
    <property type="entry name" value="NAD_binding_4"/>
    <property type="match status" value="1"/>
</dbReference>
<dbReference type="Pfam" id="PF23562">
    <property type="entry name" value="AMP-binding_C_3"/>
    <property type="match status" value="1"/>
</dbReference>
<dbReference type="PROSITE" id="PS00455">
    <property type="entry name" value="AMP_BINDING"/>
    <property type="match status" value="1"/>
</dbReference>
<evidence type="ECO:0000256" key="1">
    <source>
        <dbReference type="ARBA" id="ARBA00022450"/>
    </source>
</evidence>
<dbReference type="PANTHER" id="PTHR43439">
    <property type="entry name" value="PHENYLACETATE-COENZYME A LIGASE"/>
    <property type="match status" value="1"/>
</dbReference>